<keyword evidence="4" id="KW-0548">Nucleotidyltransferase</keyword>
<evidence type="ECO:0000256" key="3">
    <source>
        <dbReference type="ARBA" id="ARBA00022679"/>
    </source>
</evidence>
<dbReference type="SUPFAM" id="SSF81301">
    <property type="entry name" value="Nucleotidyltransferase"/>
    <property type="match status" value="1"/>
</dbReference>
<dbReference type="Proteomes" id="UP000473574">
    <property type="component" value="Unassembled WGS sequence"/>
</dbReference>
<keyword evidence="3" id="KW-0808">Transferase</keyword>
<evidence type="ECO:0000256" key="2">
    <source>
        <dbReference type="ARBA" id="ARBA00022649"/>
    </source>
</evidence>
<dbReference type="GO" id="GO:0046872">
    <property type="term" value="F:metal ion binding"/>
    <property type="evidence" value="ECO:0007669"/>
    <property type="project" value="UniProtKB-KW"/>
</dbReference>
<comment type="caution">
    <text evidence="11">The sequence shown here is derived from an EMBL/GenBank/DDBJ whole genome shotgun (WGS) entry which is preliminary data.</text>
</comment>
<evidence type="ECO:0000256" key="7">
    <source>
        <dbReference type="ARBA" id="ARBA00022840"/>
    </source>
</evidence>
<dbReference type="InterPro" id="IPR043519">
    <property type="entry name" value="NT_sf"/>
</dbReference>
<dbReference type="Pfam" id="PF01909">
    <property type="entry name" value="NTP_transf_2"/>
    <property type="match status" value="1"/>
</dbReference>
<keyword evidence="5" id="KW-0479">Metal-binding</keyword>
<dbReference type="InterPro" id="IPR002934">
    <property type="entry name" value="Polymerase_NTP_transf_dom"/>
</dbReference>
<evidence type="ECO:0000256" key="1">
    <source>
        <dbReference type="ARBA" id="ARBA00001946"/>
    </source>
</evidence>
<reference evidence="11 12" key="1">
    <citation type="journal article" date="2020" name="Microb. Ecol.">
        <title>Ecogenomics of the Marine Benthic Filamentous Cyanobacterium Adonisia.</title>
        <authorList>
            <person name="Walter J.M."/>
            <person name="Coutinho F.H."/>
            <person name="Leomil L."/>
            <person name="Hargreaves P.I."/>
            <person name="Campeao M.E."/>
            <person name="Vieira V.V."/>
            <person name="Silva B.S."/>
            <person name="Fistarol G.O."/>
            <person name="Salomon P.S."/>
            <person name="Sawabe T."/>
            <person name="Mino S."/>
            <person name="Hosokawa M."/>
            <person name="Miyashita H."/>
            <person name="Maruyama F."/>
            <person name="van Verk M.C."/>
            <person name="Dutilh B.E."/>
            <person name="Thompson C.C."/>
            <person name="Thompson F.L."/>
        </authorList>
    </citation>
    <scope>NUCLEOTIDE SEQUENCE [LARGE SCALE GENOMIC DNA]</scope>
    <source>
        <strain evidence="11 12">CCMR0082</strain>
    </source>
</reference>
<proteinExistence type="inferred from homology"/>
<dbReference type="AlphaFoldDB" id="A0A6M0SHB7"/>
<evidence type="ECO:0000256" key="8">
    <source>
        <dbReference type="ARBA" id="ARBA00022842"/>
    </source>
</evidence>
<dbReference type="PANTHER" id="PTHR33571">
    <property type="entry name" value="SSL8005 PROTEIN"/>
    <property type="match status" value="1"/>
</dbReference>
<keyword evidence="2" id="KW-1277">Toxin-antitoxin system</keyword>
<dbReference type="CDD" id="cd05403">
    <property type="entry name" value="NT_KNTase_like"/>
    <property type="match status" value="1"/>
</dbReference>
<evidence type="ECO:0000256" key="5">
    <source>
        <dbReference type="ARBA" id="ARBA00022723"/>
    </source>
</evidence>
<gene>
    <name evidence="11" type="ORF">D0962_33990</name>
</gene>
<comment type="cofactor">
    <cofactor evidence="1">
        <name>Mg(2+)</name>
        <dbReference type="ChEBI" id="CHEBI:18420"/>
    </cofactor>
</comment>
<dbReference type="GO" id="GO:0005524">
    <property type="term" value="F:ATP binding"/>
    <property type="evidence" value="ECO:0007669"/>
    <property type="project" value="UniProtKB-KW"/>
</dbReference>
<dbReference type="InterPro" id="IPR052038">
    <property type="entry name" value="Type-VII_TA_antitoxin"/>
</dbReference>
<dbReference type="Gene3D" id="3.30.460.10">
    <property type="entry name" value="Beta Polymerase, domain 2"/>
    <property type="match status" value="1"/>
</dbReference>
<organism evidence="11 12">
    <name type="scientific">Adonisia turfae CCMR0082</name>
    <dbReference type="NCBI Taxonomy" id="2304604"/>
    <lineage>
        <taxon>Bacteria</taxon>
        <taxon>Bacillati</taxon>
        <taxon>Cyanobacteriota</taxon>
        <taxon>Adonisia</taxon>
        <taxon>Adonisia turfae</taxon>
    </lineage>
</organism>
<evidence type="ECO:0000259" key="10">
    <source>
        <dbReference type="Pfam" id="PF01909"/>
    </source>
</evidence>
<comment type="similarity">
    <text evidence="9">Belongs to the MntA antitoxin family.</text>
</comment>
<evidence type="ECO:0000256" key="9">
    <source>
        <dbReference type="ARBA" id="ARBA00038276"/>
    </source>
</evidence>
<dbReference type="PANTHER" id="PTHR33571:SF12">
    <property type="entry name" value="BSL3053 PROTEIN"/>
    <property type="match status" value="1"/>
</dbReference>
<keyword evidence="6" id="KW-0547">Nucleotide-binding</keyword>
<dbReference type="RefSeq" id="WP_163671009.1">
    <property type="nucleotide sequence ID" value="NZ_QZCE01000002.1"/>
</dbReference>
<evidence type="ECO:0000256" key="4">
    <source>
        <dbReference type="ARBA" id="ARBA00022695"/>
    </source>
</evidence>
<evidence type="ECO:0000256" key="6">
    <source>
        <dbReference type="ARBA" id="ARBA00022741"/>
    </source>
</evidence>
<accession>A0A6M0SHB7</accession>
<dbReference type="GO" id="GO:0016779">
    <property type="term" value="F:nucleotidyltransferase activity"/>
    <property type="evidence" value="ECO:0007669"/>
    <property type="project" value="UniProtKB-KW"/>
</dbReference>
<evidence type="ECO:0000313" key="11">
    <source>
        <dbReference type="EMBL" id="NEZ67716.1"/>
    </source>
</evidence>
<evidence type="ECO:0000313" key="12">
    <source>
        <dbReference type="Proteomes" id="UP000473574"/>
    </source>
</evidence>
<name>A0A6M0SHB7_9CYAN</name>
<feature type="domain" description="Polymerase nucleotidyl transferase" evidence="10">
    <location>
        <begin position="17"/>
        <end position="88"/>
    </location>
</feature>
<sequence>MSTLEYLRQEKRDEILALAEKHGISNVRIFGSVAREKDTPDSDVDFLINLQEGHGLFDWIHFKQDLEELLNLDIDVWPESNLKPYILPGILADAQPL</sequence>
<protein>
    <recommendedName>
        <fullName evidence="10">Polymerase nucleotidyl transferase domain-containing protein</fullName>
    </recommendedName>
</protein>
<keyword evidence="8" id="KW-0460">Magnesium</keyword>
<keyword evidence="7" id="KW-0067">ATP-binding</keyword>
<dbReference type="EMBL" id="QZCE01000002">
    <property type="protein sequence ID" value="NEZ67716.1"/>
    <property type="molecule type" value="Genomic_DNA"/>
</dbReference>